<dbReference type="OrthoDB" id="4174719at2"/>
<evidence type="ECO:0000256" key="4">
    <source>
        <dbReference type="ARBA" id="ARBA00022723"/>
    </source>
</evidence>
<name>A0A5C5Z1Y6_9BACT</name>
<dbReference type="SUPFAM" id="SSF51316">
    <property type="entry name" value="Mss4-like"/>
    <property type="match status" value="1"/>
</dbReference>
<feature type="domain" description="MsrB" evidence="9">
    <location>
        <begin position="54"/>
        <end position="176"/>
    </location>
</feature>
<dbReference type="Proteomes" id="UP000315010">
    <property type="component" value="Unassembled WGS sequence"/>
</dbReference>
<evidence type="ECO:0000256" key="3">
    <source>
        <dbReference type="ARBA" id="ARBA00012499"/>
    </source>
</evidence>
<evidence type="ECO:0000259" key="9">
    <source>
        <dbReference type="PROSITE" id="PS51790"/>
    </source>
</evidence>
<feature type="chain" id="PRO_5023129943" description="peptide-methionine (R)-S-oxide reductase" evidence="8">
    <location>
        <begin position="25"/>
        <end position="189"/>
    </location>
</feature>
<dbReference type="Pfam" id="PF01641">
    <property type="entry name" value="SelR"/>
    <property type="match status" value="1"/>
</dbReference>
<evidence type="ECO:0000256" key="6">
    <source>
        <dbReference type="ARBA" id="ARBA00023002"/>
    </source>
</evidence>
<evidence type="ECO:0000313" key="11">
    <source>
        <dbReference type="Proteomes" id="UP000315010"/>
    </source>
</evidence>
<dbReference type="PROSITE" id="PS51790">
    <property type="entry name" value="MSRB"/>
    <property type="match status" value="1"/>
</dbReference>
<dbReference type="EMBL" id="SJPJ01000001">
    <property type="protein sequence ID" value="TWT80947.1"/>
    <property type="molecule type" value="Genomic_DNA"/>
</dbReference>
<accession>A0A5C5Z1Y6</accession>
<keyword evidence="6 10" id="KW-0560">Oxidoreductase</keyword>
<dbReference type="NCBIfam" id="TIGR00357">
    <property type="entry name" value="peptide-methionine (R)-S-oxide reductase MsrB"/>
    <property type="match status" value="1"/>
</dbReference>
<comment type="similarity">
    <text evidence="2">Belongs to the MsrB Met sulfoxide reductase family.</text>
</comment>
<dbReference type="EC" id="1.8.4.12" evidence="3"/>
<feature type="signal peptide" evidence="8">
    <location>
        <begin position="1"/>
        <end position="24"/>
    </location>
</feature>
<keyword evidence="11" id="KW-1185">Reference proteome</keyword>
<dbReference type="AlphaFoldDB" id="A0A5C5Z1Y6"/>
<keyword evidence="5" id="KW-0862">Zinc</keyword>
<evidence type="ECO:0000256" key="8">
    <source>
        <dbReference type="SAM" id="SignalP"/>
    </source>
</evidence>
<dbReference type="GO" id="GO:0006979">
    <property type="term" value="P:response to oxidative stress"/>
    <property type="evidence" value="ECO:0007669"/>
    <property type="project" value="InterPro"/>
</dbReference>
<comment type="catalytic activity">
    <reaction evidence="7">
        <text>L-methionyl-[protein] + [thioredoxin]-disulfide + H2O = L-methionyl-(R)-S-oxide-[protein] + [thioredoxin]-dithiol</text>
        <dbReference type="Rhea" id="RHEA:24164"/>
        <dbReference type="Rhea" id="RHEA-COMP:10698"/>
        <dbReference type="Rhea" id="RHEA-COMP:10700"/>
        <dbReference type="Rhea" id="RHEA-COMP:12313"/>
        <dbReference type="Rhea" id="RHEA-COMP:12314"/>
        <dbReference type="ChEBI" id="CHEBI:15377"/>
        <dbReference type="ChEBI" id="CHEBI:16044"/>
        <dbReference type="ChEBI" id="CHEBI:29950"/>
        <dbReference type="ChEBI" id="CHEBI:45764"/>
        <dbReference type="ChEBI" id="CHEBI:50058"/>
        <dbReference type="EC" id="1.8.4.12"/>
    </reaction>
</comment>
<evidence type="ECO:0000313" key="10">
    <source>
        <dbReference type="EMBL" id="TWT80947.1"/>
    </source>
</evidence>
<protein>
    <recommendedName>
        <fullName evidence="3">peptide-methionine (R)-S-oxide reductase</fullName>
        <ecNumber evidence="3">1.8.4.12</ecNumber>
    </recommendedName>
</protein>
<evidence type="ECO:0000256" key="5">
    <source>
        <dbReference type="ARBA" id="ARBA00022833"/>
    </source>
</evidence>
<dbReference type="FunFam" id="2.170.150.20:FF:000001">
    <property type="entry name" value="Peptide methionine sulfoxide reductase MsrB"/>
    <property type="match status" value="1"/>
</dbReference>
<dbReference type="PANTHER" id="PTHR10173:SF52">
    <property type="entry name" value="METHIONINE-R-SULFOXIDE REDUCTASE B1"/>
    <property type="match status" value="1"/>
</dbReference>
<dbReference type="InterPro" id="IPR002579">
    <property type="entry name" value="Met_Sox_Rdtase_MsrB_dom"/>
</dbReference>
<dbReference type="RefSeq" id="WP_146396323.1">
    <property type="nucleotide sequence ID" value="NZ_SJPJ01000001.1"/>
</dbReference>
<sequence precursor="true">MQRTVPLSLLALLAVVFLHPICVAEEPTSATVGTQVIAADSDTEKTEPYKPLSKVEIRKKLSRIQYDVTQNEATEPAFRNRYWDNKKKGSYHCIVCEQPLFTSETKYKSGTGWPSFFAPVDQKVVGFRNDWKLVYTRVEVHCSRCGAHLGHVFNDGPRPTGKRYCMNSASLAFEPESESNKTPTKKVAD</sequence>
<dbReference type="PANTHER" id="PTHR10173">
    <property type="entry name" value="METHIONINE SULFOXIDE REDUCTASE"/>
    <property type="match status" value="1"/>
</dbReference>
<evidence type="ECO:0000256" key="1">
    <source>
        <dbReference type="ARBA" id="ARBA00001947"/>
    </source>
</evidence>
<keyword evidence="8" id="KW-0732">Signal</keyword>
<comment type="caution">
    <text evidence="10">The sequence shown here is derived from an EMBL/GenBank/DDBJ whole genome shotgun (WGS) entry which is preliminary data.</text>
</comment>
<dbReference type="GO" id="GO:0046872">
    <property type="term" value="F:metal ion binding"/>
    <property type="evidence" value="ECO:0007669"/>
    <property type="project" value="UniProtKB-KW"/>
</dbReference>
<dbReference type="GO" id="GO:0005737">
    <property type="term" value="C:cytoplasm"/>
    <property type="evidence" value="ECO:0007669"/>
    <property type="project" value="TreeGrafter"/>
</dbReference>
<evidence type="ECO:0000256" key="2">
    <source>
        <dbReference type="ARBA" id="ARBA00007174"/>
    </source>
</evidence>
<proteinExistence type="inferred from homology"/>
<dbReference type="InterPro" id="IPR028427">
    <property type="entry name" value="Met_Sox_Rdtase_MsrB"/>
</dbReference>
<keyword evidence="4" id="KW-0479">Metal-binding</keyword>
<dbReference type="GO" id="GO:0033743">
    <property type="term" value="F:peptide-methionine (R)-S-oxide reductase activity"/>
    <property type="evidence" value="ECO:0007669"/>
    <property type="project" value="UniProtKB-EC"/>
</dbReference>
<organism evidence="10 11">
    <name type="scientific">Novipirellula herctigrandis</name>
    <dbReference type="NCBI Taxonomy" id="2527986"/>
    <lineage>
        <taxon>Bacteria</taxon>
        <taxon>Pseudomonadati</taxon>
        <taxon>Planctomycetota</taxon>
        <taxon>Planctomycetia</taxon>
        <taxon>Pirellulales</taxon>
        <taxon>Pirellulaceae</taxon>
        <taxon>Novipirellula</taxon>
    </lineage>
</organism>
<dbReference type="Gene3D" id="2.170.150.20">
    <property type="entry name" value="Peptide methionine sulfoxide reductase"/>
    <property type="match status" value="1"/>
</dbReference>
<dbReference type="GO" id="GO:0030091">
    <property type="term" value="P:protein repair"/>
    <property type="evidence" value="ECO:0007669"/>
    <property type="project" value="InterPro"/>
</dbReference>
<evidence type="ECO:0000256" key="7">
    <source>
        <dbReference type="ARBA" id="ARBA00048488"/>
    </source>
</evidence>
<reference evidence="10 11" key="1">
    <citation type="submission" date="2019-02" db="EMBL/GenBank/DDBJ databases">
        <title>Deep-cultivation of Planctomycetes and their phenomic and genomic characterization uncovers novel biology.</title>
        <authorList>
            <person name="Wiegand S."/>
            <person name="Jogler M."/>
            <person name="Boedeker C."/>
            <person name="Pinto D."/>
            <person name="Vollmers J."/>
            <person name="Rivas-Marin E."/>
            <person name="Kohn T."/>
            <person name="Peeters S.H."/>
            <person name="Heuer A."/>
            <person name="Rast P."/>
            <person name="Oberbeckmann S."/>
            <person name="Bunk B."/>
            <person name="Jeske O."/>
            <person name="Meyerdierks A."/>
            <person name="Storesund J.E."/>
            <person name="Kallscheuer N."/>
            <person name="Luecker S."/>
            <person name="Lage O.M."/>
            <person name="Pohl T."/>
            <person name="Merkel B.J."/>
            <person name="Hornburger P."/>
            <person name="Mueller R.-W."/>
            <person name="Bruemmer F."/>
            <person name="Labrenz M."/>
            <person name="Spormann A.M."/>
            <person name="Op Den Camp H."/>
            <person name="Overmann J."/>
            <person name="Amann R."/>
            <person name="Jetten M.S.M."/>
            <person name="Mascher T."/>
            <person name="Medema M.H."/>
            <person name="Devos D.P."/>
            <person name="Kaster A.-K."/>
            <person name="Ovreas L."/>
            <person name="Rohde M."/>
            <person name="Galperin M.Y."/>
            <person name="Jogler C."/>
        </authorList>
    </citation>
    <scope>NUCLEOTIDE SEQUENCE [LARGE SCALE GENOMIC DNA]</scope>
    <source>
        <strain evidence="10 11">CA13</strain>
    </source>
</reference>
<dbReference type="InterPro" id="IPR011057">
    <property type="entry name" value="Mss4-like_sf"/>
</dbReference>
<gene>
    <name evidence="10" type="primary">msrB_1</name>
    <name evidence="10" type="ORF">CA13_23940</name>
</gene>
<comment type="cofactor">
    <cofactor evidence="1">
        <name>Zn(2+)</name>
        <dbReference type="ChEBI" id="CHEBI:29105"/>
    </cofactor>
</comment>